<dbReference type="SUPFAM" id="SSF53335">
    <property type="entry name" value="S-adenosyl-L-methionine-dependent methyltransferases"/>
    <property type="match status" value="1"/>
</dbReference>
<dbReference type="Gene3D" id="3.40.50.150">
    <property type="entry name" value="Vaccinia Virus protein VP39"/>
    <property type="match status" value="1"/>
</dbReference>
<organism evidence="3 4">
    <name type="scientific">Brucella rhizosphaerae</name>
    <dbReference type="NCBI Taxonomy" id="571254"/>
    <lineage>
        <taxon>Bacteria</taxon>
        <taxon>Pseudomonadati</taxon>
        <taxon>Pseudomonadota</taxon>
        <taxon>Alphaproteobacteria</taxon>
        <taxon>Hyphomicrobiales</taxon>
        <taxon>Brucellaceae</taxon>
        <taxon>Brucella/Ochrobactrum group</taxon>
        <taxon>Brucella</taxon>
    </lineage>
</organism>
<dbReference type="InterPro" id="IPR029063">
    <property type="entry name" value="SAM-dependent_MTases_sf"/>
</dbReference>
<dbReference type="InterPro" id="IPR025714">
    <property type="entry name" value="Methyltranfer_dom"/>
</dbReference>
<feature type="coiled-coil region" evidence="1">
    <location>
        <begin position="268"/>
        <end position="295"/>
    </location>
</feature>
<dbReference type="CDD" id="cd02440">
    <property type="entry name" value="AdoMet_MTases"/>
    <property type="match status" value="1"/>
</dbReference>
<dbReference type="PANTHER" id="PTHR43861:SF6">
    <property type="entry name" value="METHYLTRANSFERASE TYPE 11"/>
    <property type="match status" value="1"/>
</dbReference>
<accession>A0A256EZQ3</accession>
<keyword evidence="4" id="KW-1185">Reference proteome</keyword>
<evidence type="ECO:0000256" key="1">
    <source>
        <dbReference type="SAM" id="Coils"/>
    </source>
</evidence>
<reference evidence="3 4" key="1">
    <citation type="submission" date="2017-07" db="EMBL/GenBank/DDBJ databases">
        <title>Phylogenetic study on the rhizospheric bacterium Ochrobactrum sp. A44.</title>
        <authorList>
            <person name="Krzyzanowska D.M."/>
            <person name="Ossowicki A."/>
            <person name="Rajewska M."/>
            <person name="Maciag T."/>
            <person name="Kaczynski Z."/>
            <person name="Czerwicka M."/>
            <person name="Jafra S."/>
        </authorList>
    </citation>
    <scope>NUCLEOTIDE SEQUENCE [LARGE SCALE GENOMIC DNA]</scope>
    <source>
        <strain evidence="3 4">PR17</strain>
    </source>
</reference>
<dbReference type="Proteomes" id="UP000216345">
    <property type="component" value="Unassembled WGS sequence"/>
</dbReference>
<protein>
    <submittedName>
        <fullName evidence="3">Methionine biosynthesis MetW family protein</fullName>
    </submittedName>
</protein>
<keyword evidence="1" id="KW-0175">Coiled coil</keyword>
<dbReference type="PANTHER" id="PTHR43861">
    <property type="entry name" value="TRANS-ACONITATE 2-METHYLTRANSFERASE-RELATED"/>
    <property type="match status" value="1"/>
</dbReference>
<dbReference type="OrthoDB" id="6493506at2"/>
<sequence length="370" mass="41350">MSEERMHLESDHYDPFYASQHVGRYEILRSICTDKVVLDIACGEGYGSALLSKWGAKEVVGVDVSEEAINNAIKLFASDTVNFHQYDAHQADKLLKRKKFDLVACFETIEHLQEPVTFLKAIKKLLNKGAIIAISCPNEKNDFSIQNDNPFHLGVYTLDEFKSLTEGVLGKASGWLFGTPTQGMINVPVNDKLSLKENARLLDILDASEVSSASVIPPASHVAPSETNCFYFVGLWGVDAKTTSVISTLSYPSFISPWKKIEFLEQSLASKFEVVETLNKRLNELRSETSLYKTKVSKLARELNAERLFSGNRDSGQSAVDAIQQLKAEVEMYRQSKFVRVGRKINRLYELPGIGHALRAARKVANVLIR</sequence>
<feature type="domain" description="Methyltransferase" evidence="2">
    <location>
        <begin position="34"/>
        <end position="141"/>
    </location>
</feature>
<gene>
    <name evidence="3" type="ORF">CEV32_2811</name>
</gene>
<evidence type="ECO:0000259" key="2">
    <source>
        <dbReference type="Pfam" id="PF13847"/>
    </source>
</evidence>
<dbReference type="AlphaFoldDB" id="A0A256EZQ3"/>
<name>A0A256EZQ3_9HYPH</name>
<evidence type="ECO:0000313" key="4">
    <source>
        <dbReference type="Proteomes" id="UP000216345"/>
    </source>
</evidence>
<dbReference type="RefSeq" id="WP_094579311.1">
    <property type="nucleotide sequence ID" value="NZ_JBHEEL010000005.1"/>
</dbReference>
<proteinExistence type="predicted"/>
<dbReference type="EMBL" id="NNRK01000035">
    <property type="protein sequence ID" value="OYR08099.1"/>
    <property type="molecule type" value="Genomic_DNA"/>
</dbReference>
<evidence type="ECO:0000313" key="3">
    <source>
        <dbReference type="EMBL" id="OYR08099.1"/>
    </source>
</evidence>
<dbReference type="Pfam" id="PF13847">
    <property type="entry name" value="Methyltransf_31"/>
    <property type="match status" value="1"/>
</dbReference>
<comment type="caution">
    <text evidence="3">The sequence shown here is derived from an EMBL/GenBank/DDBJ whole genome shotgun (WGS) entry which is preliminary data.</text>
</comment>